<proteinExistence type="predicted"/>
<evidence type="ECO:0000313" key="1">
    <source>
        <dbReference type="EMBL" id="PWR01749.1"/>
    </source>
</evidence>
<keyword evidence="2" id="KW-1185">Reference proteome</keyword>
<name>A0A2V2LH96_9RHOB</name>
<dbReference type="OrthoDB" id="7658888at2"/>
<evidence type="ECO:0008006" key="3">
    <source>
        <dbReference type="Google" id="ProtNLM"/>
    </source>
</evidence>
<organism evidence="1 2">
    <name type="scientific">Meridianimarinicoccus roseus</name>
    <dbReference type="NCBI Taxonomy" id="2072018"/>
    <lineage>
        <taxon>Bacteria</taxon>
        <taxon>Pseudomonadati</taxon>
        <taxon>Pseudomonadota</taxon>
        <taxon>Alphaproteobacteria</taxon>
        <taxon>Rhodobacterales</taxon>
        <taxon>Paracoccaceae</taxon>
        <taxon>Meridianimarinicoccus</taxon>
    </lineage>
</organism>
<dbReference type="InterPro" id="IPR025234">
    <property type="entry name" value="YjzH-like"/>
</dbReference>
<dbReference type="RefSeq" id="WP_109812791.1">
    <property type="nucleotide sequence ID" value="NZ_QGKU01000048.1"/>
</dbReference>
<sequence length="101" mass="11392">MPDYDYRVIPAPDRAGKSRRKGADPFAETLADALNAEARGGWEFVRAETLPVRERVGLTGSRTGFRTMLVFRRPAEGIDPEKADATREALKLLENRTDWED</sequence>
<accession>A0A2V2LH96</accession>
<reference evidence="1 2" key="1">
    <citation type="submission" date="2018-05" db="EMBL/GenBank/DDBJ databases">
        <title>Rhodobacteraceae gen. nov., sp. nov. isolated from sea water.</title>
        <authorList>
            <person name="Ren Y."/>
        </authorList>
    </citation>
    <scope>NUCLEOTIDE SEQUENCE [LARGE SCALE GENOMIC DNA]</scope>
    <source>
        <strain evidence="1 2">TG-679</strain>
    </source>
</reference>
<dbReference type="EMBL" id="QGKU01000048">
    <property type="protein sequence ID" value="PWR01749.1"/>
    <property type="molecule type" value="Genomic_DNA"/>
</dbReference>
<evidence type="ECO:0000313" key="2">
    <source>
        <dbReference type="Proteomes" id="UP000245680"/>
    </source>
</evidence>
<protein>
    <recommendedName>
        <fullName evidence="3">DUF4177 domain-containing protein</fullName>
    </recommendedName>
</protein>
<gene>
    <name evidence="1" type="ORF">DKT77_16700</name>
</gene>
<dbReference type="AlphaFoldDB" id="A0A2V2LH96"/>
<comment type="caution">
    <text evidence="1">The sequence shown here is derived from an EMBL/GenBank/DDBJ whole genome shotgun (WGS) entry which is preliminary data.</text>
</comment>
<dbReference type="Pfam" id="PF13783">
    <property type="entry name" value="DUF4177"/>
    <property type="match status" value="1"/>
</dbReference>
<dbReference type="Proteomes" id="UP000245680">
    <property type="component" value="Unassembled WGS sequence"/>
</dbReference>